<reference evidence="3" key="1">
    <citation type="submission" date="2016-06" db="UniProtKB">
        <authorList>
            <consortium name="WormBaseParasite"/>
        </authorList>
    </citation>
    <scope>IDENTIFICATION</scope>
</reference>
<name>A0A183JDS0_9TREM</name>
<dbReference type="Proteomes" id="UP000279833">
    <property type="component" value="Unassembled WGS sequence"/>
</dbReference>
<reference evidence="1 2" key="2">
    <citation type="submission" date="2018-11" db="EMBL/GenBank/DDBJ databases">
        <authorList>
            <consortium name="Pathogen Informatics"/>
        </authorList>
    </citation>
    <scope>NUCLEOTIDE SEQUENCE [LARGE SCALE GENOMIC DNA]</scope>
    <source>
        <strain evidence="1">Dakar</strain>
        <strain evidence="2">Dakar, Senegal</strain>
    </source>
</reference>
<evidence type="ECO:0000313" key="1">
    <source>
        <dbReference type="EMBL" id="VDO64078.1"/>
    </source>
</evidence>
<dbReference type="AlphaFoldDB" id="A0A183JDS0"/>
<dbReference type="EMBL" id="UZAK01000614">
    <property type="protein sequence ID" value="VDO64078.1"/>
    <property type="molecule type" value="Genomic_DNA"/>
</dbReference>
<proteinExistence type="predicted"/>
<accession>A0A183JDS0</accession>
<organism evidence="3">
    <name type="scientific">Schistosoma curassoni</name>
    <dbReference type="NCBI Taxonomy" id="6186"/>
    <lineage>
        <taxon>Eukaryota</taxon>
        <taxon>Metazoa</taxon>
        <taxon>Spiralia</taxon>
        <taxon>Lophotrochozoa</taxon>
        <taxon>Platyhelminthes</taxon>
        <taxon>Trematoda</taxon>
        <taxon>Digenea</taxon>
        <taxon>Strigeidida</taxon>
        <taxon>Schistosomatoidea</taxon>
        <taxon>Schistosomatidae</taxon>
        <taxon>Schistosoma</taxon>
    </lineage>
</organism>
<evidence type="ECO:0000313" key="2">
    <source>
        <dbReference type="Proteomes" id="UP000279833"/>
    </source>
</evidence>
<dbReference type="WBParaSite" id="SCUD_0000083201-mRNA-1">
    <property type="protein sequence ID" value="SCUD_0000083201-mRNA-1"/>
    <property type="gene ID" value="SCUD_0000083201"/>
</dbReference>
<evidence type="ECO:0000313" key="3">
    <source>
        <dbReference type="WBParaSite" id="SCUD_0000083201-mRNA-1"/>
    </source>
</evidence>
<sequence>MGKYDANYCTVAFSDLSFLMLVIWKDSAKFDHSECPVNQ</sequence>
<protein>
    <submittedName>
        <fullName evidence="1 3">Uncharacterized protein</fullName>
    </submittedName>
</protein>
<gene>
    <name evidence="1" type="ORF">SCUD_LOCUS833</name>
</gene>
<keyword evidence="2" id="KW-1185">Reference proteome</keyword>